<dbReference type="RefSeq" id="WP_068992074.1">
    <property type="nucleotide sequence ID" value="NZ_CP012418.1"/>
</dbReference>
<feature type="transmembrane region" description="Helical" evidence="1">
    <location>
        <begin position="6"/>
        <end position="25"/>
    </location>
</feature>
<dbReference type="KEGG" id="ksd:KS2013_1511"/>
<dbReference type="Proteomes" id="UP000094147">
    <property type="component" value="Chromosome"/>
</dbReference>
<dbReference type="OrthoDB" id="9844884at2"/>
<keyword evidence="3" id="KW-1185">Reference proteome</keyword>
<accession>A0A1B3BBQ3</accession>
<evidence type="ECO:0000313" key="3">
    <source>
        <dbReference type="Proteomes" id="UP000094147"/>
    </source>
</evidence>
<gene>
    <name evidence="2" type="ORF">KS2013_1511</name>
</gene>
<evidence type="ECO:0000256" key="1">
    <source>
        <dbReference type="SAM" id="Phobius"/>
    </source>
</evidence>
<keyword evidence="1" id="KW-0812">Transmembrane</keyword>
<dbReference type="EMBL" id="CP012418">
    <property type="protein sequence ID" value="AOE50221.1"/>
    <property type="molecule type" value="Genomic_DNA"/>
</dbReference>
<dbReference type="AlphaFoldDB" id="A0A1B3BBQ3"/>
<reference evidence="3" key="1">
    <citation type="submission" date="2015-08" db="EMBL/GenBank/DDBJ databases">
        <authorList>
            <person name="Kim K.M."/>
        </authorList>
    </citation>
    <scope>NUCLEOTIDE SEQUENCE [LARGE SCALE GENOMIC DNA]</scope>
    <source>
        <strain evidence="3">KCTC 23892</strain>
    </source>
</reference>
<evidence type="ECO:0000313" key="2">
    <source>
        <dbReference type="EMBL" id="AOE50221.1"/>
    </source>
</evidence>
<sequence length="229" mass="26096">MKSSTLQLLCASLIALVVVIFTYIFKLPAKKPQAPENTTTLFIGSKSSQNFYSKHPEYLQGHKNRYQNSFRLSQYQGPSSRLDFVKKSNSCGIQQSTFVNQEHLQGYQLPQYDTFTISSEWCTPRFNAGKALIFLSKEEDSWAIEGYYPLAQDSMGELFLESLYLGEINGLQLNSFKSFLLEPHNYGSPSRFNENKIQKELIENNIAVANDTLFLKKGVYLKDLKAALK</sequence>
<keyword evidence="1" id="KW-0472">Membrane</keyword>
<organism evidence="2 3">
    <name type="scientific">Kangiella sediminilitoris</name>
    <dbReference type="NCBI Taxonomy" id="1144748"/>
    <lineage>
        <taxon>Bacteria</taxon>
        <taxon>Pseudomonadati</taxon>
        <taxon>Pseudomonadota</taxon>
        <taxon>Gammaproteobacteria</taxon>
        <taxon>Kangiellales</taxon>
        <taxon>Kangiellaceae</taxon>
        <taxon>Kangiella</taxon>
    </lineage>
</organism>
<keyword evidence="1" id="KW-1133">Transmembrane helix</keyword>
<protein>
    <submittedName>
        <fullName evidence="2">Uncharacterized protein</fullName>
    </submittedName>
</protein>
<proteinExistence type="predicted"/>
<name>A0A1B3BBQ3_9GAMM</name>